<proteinExistence type="predicted"/>
<name>A0A8H4TYY6_9HYPO</name>
<keyword evidence="4" id="KW-1185">Reference proteome</keyword>
<accession>A0A8H4TYY6</accession>
<dbReference type="SUPFAM" id="SSF46934">
    <property type="entry name" value="UBA-like"/>
    <property type="match status" value="1"/>
</dbReference>
<dbReference type="InterPro" id="IPR003892">
    <property type="entry name" value="CUE"/>
</dbReference>
<gene>
    <name evidence="3" type="ORF">FSARC_5705</name>
</gene>
<sequence>MSAPGETKTTANVPFPIKNKATTESGPESPTTARPLDLDDDDVQESGILGGDDSNTTTAAATNTSQTQAPAPAPAQAQSQTPTNETAPPKPPRPVSEAQKNETILKEAFPSVDLGVIRAVLRASNGRVEPAFHALLGTFTHTIYEGDSIS</sequence>
<feature type="compositionally biased region" description="Polar residues" evidence="1">
    <location>
        <begin position="20"/>
        <end position="32"/>
    </location>
</feature>
<dbReference type="GO" id="GO:0031624">
    <property type="term" value="F:ubiquitin conjugating enzyme binding"/>
    <property type="evidence" value="ECO:0007669"/>
    <property type="project" value="TreeGrafter"/>
</dbReference>
<reference evidence="3" key="1">
    <citation type="journal article" date="2020" name="BMC Genomics">
        <title>Correction to: Identification and distribution of gene clusters required for synthesis of sphingolipid metabolism inhibitors in diverse species of the filamentous fungus Fusarium.</title>
        <authorList>
            <person name="Kim H.S."/>
            <person name="Lohmar J.M."/>
            <person name="Busman M."/>
            <person name="Brown D.W."/>
            <person name="Naumann T.A."/>
            <person name="Divon H.H."/>
            <person name="Lysoe E."/>
            <person name="Uhlig S."/>
            <person name="Proctor R.H."/>
        </authorList>
    </citation>
    <scope>NUCLEOTIDE SEQUENCE</scope>
    <source>
        <strain evidence="3">NRRL 20472</strain>
    </source>
</reference>
<comment type="caution">
    <text evidence="3">The sequence shown here is derived from an EMBL/GenBank/DDBJ whole genome shotgun (WGS) entry which is preliminary data.</text>
</comment>
<dbReference type="Gene3D" id="1.10.8.10">
    <property type="entry name" value="DNA helicase RuvA subunit, C-terminal domain"/>
    <property type="match status" value="1"/>
</dbReference>
<dbReference type="SMART" id="SM00546">
    <property type="entry name" value="CUE"/>
    <property type="match status" value="1"/>
</dbReference>
<reference evidence="3" key="2">
    <citation type="submission" date="2020-05" db="EMBL/GenBank/DDBJ databases">
        <authorList>
            <person name="Kim H.-S."/>
            <person name="Proctor R.H."/>
            <person name="Brown D.W."/>
        </authorList>
    </citation>
    <scope>NUCLEOTIDE SEQUENCE</scope>
    <source>
        <strain evidence="3">NRRL 20472</strain>
    </source>
</reference>
<dbReference type="PANTHER" id="PTHR16461">
    <property type="entry name" value="TOLL-INTERACTING PROTEIN"/>
    <property type="match status" value="1"/>
</dbReference>
<evidence type="ECO:0000313" key="3">
    <source>
        <dbReference type="EMBL" id="KAF4966656.1"/>
    </source>
</evidence>
<feature type="domain" description="CUE" evidence="2">
    <location>
        <begin position="97"/>
        <end position="139"/>
    </location>
</feature>
<dbReference type="GO" id="GO:0043130">
    <property type="term" value="F:ubiquitin binding"/>
    <property type="evidence" value="ECO:0007669"/>
    <property type="project" value="InterPro"/>
</dbReference>
<evidence type="ECO:0000256" key="1">
    <source>
        <dbReference type="SAM" id="MobiDB-lite"/>
    </source>
</evidence>
<dbReference type="InterPro" id="IPR009060">
    <property type="entry name" value="UBA-like_sf"/>
</dbReference>
<dbReference type="GO" id="GO:0005737">
    <property type="term" value="C:cytoplasm"/>
    <property type="evidence" value="ECO:0007669"/>
    <property type="project" value="TreeGrafter"/>
</dbReference>
<feature type="region of interest" description="Disordered" evidence="1">
    <location>
        <begin position="1"/>
        <end position="101"/>
    </location>
</feature>
<organism evidence="3 4">
    <name type="scientific">Fusarium sarcochroum</name>
    <dbReference type="NCBI Taxonomy" id="1208366"/>
    <lineage>
        <taxon>Eukaryota</taxon>
        <taxon>Fungi</taxon>
        <taxon>Dikarya</taxon>
        <taxon>Ascomycota</taxon>
        <taxon>Pezizomycotina</taxon>
        <taxon>Sordariomycetes</taxon>
        <taxon>Hypocreomycetidae</taxon>
        <taxon>Hypocreales</taxon>
        <taxon>Nectriaceae</taxon>
        <taxon>Fusarium</taxon>
        <taxon>Fusarium lateritium species complex</taxon>
    </lineage>
</organism>
<feature type="compositionally biased region" description="Low complexity" evidence="1">
    <location>
        <begin position="54"/>
        <end position="84"/>
    </location>
</feature>
<dbReference type="FunFam" id="1.10.8.10:FF:000064">
    <property type="entry name" value="Similar to CUE domain-containing protein"/>
    <property type="match status" value="1"/>
</dbReference>
<dbReference type="AlphaFoldDB" id="A0A8H4TYY6"/>
<dbReference type="GO" id="GO:0006511">
    <property type="term" value="P:ubiquitin-dependent protein catabolic process"/>
    <property type="evidence" value="ECO:0007669"/>
    <property type="project" value="TreeGrafter"/>
</dbReference>
<protein>
    <recommendedName>
        <fullName evidence="2">CUE domain-containing protein</fullName>
    </recommendedName>
</protein>
<evidence type="ECO:0000259" key="2">
    <source>
        <dbReference type="PROSITE" id="PS51140"/>
    </source>
</evidence>
<dbReference type="EMBL" id="JABEXW010000279">
    <property type="protein sequence ID" value="KAF4966656.1"/>
    <property type="molecule type" value="Genomic_DNA"/>
</dbReference>
<dbReference type="PROSITE" id="PS51140">
    <property type="entry name" value="CUE"/>
    <property type="match status" value="1"/>
</dbReference>
<dbReference type="Proteomes" id="UP000622797">
    <property type="component" value="Unassembled WGS sequence"/>
</dbReference>
<dbReference type="OrthoDB" id="9942608at2759"/>
<evidence type="ECO:0000313" key="4">
    <source>
        <dbReference type="Proteomes" id="UP000622797"/>
    </source>
</evidence>
<dbReference type="Pfam" id="PF02845">
    <property type="entry name" value="CUE"/>
    <property type="match status" value="1"/>
</dbReference>
<dbReference type="PANTHER" id="PTHR16461:SF5">
    <property type="entry name" value="TOLL-INTERACTING PROTEIN"/>
    <property type="match status" value="1"/>
</dbReference>